<dbReference type="Proteomes" id="UP000199662">
    <property type="component" value="Unassembled WGS sequence"/>
</dbReference>
<protein>
    <recommendedName>
        <fullName evidence="3">Iron-dependent peroxidase</fullName>
    </recommendedName>
</protein>
<dbReference type="AlphaFoldDB" id="A0A1H7CHX0"/>
<dbReference type="EMBL" id="FNZK01000022">
    <property type="protein sequence ID" value="SEJ89403.1"/>
    <property type="molecule type" value="Genomic_DNA"/>
</dbReference>
<gene>
    <name evidence="1" type="ORF">SAMN05660742_12241</name>
</gene>
<reference evidence="1 2" key="1">
    <citation type="submission" date="2016-10" db="EMBL/GenBank/DDBJ databases">
        <authorList>
            <person name="de Groot N.N."/>
        </authorList>
    </citation>
    <scope>NUCLEOTIDE SEQUENCE [LARGE SCALE GENOMIC DNA]</scope>
    <source>
        <strain evidence="1 2">DSM 2179</strain>
    </source>
</reference>
<proteinExistence type="predicted"/>
<dbReference type="RefSeq" id="WP_091834772.1">
    <property type="nucleotide sequence ID" value="NZ_FNZK01000022.1"/>
</dbReference>
<evidence type="ECO:0000313" key="1">
    <source>
        <dbReference type="EMBL" id="SEJ89403.1"/>
    </source>
</evidence>
<organism evidence="1 2">
    <name type="scientific">Propionispira arboris</name>
    <dbReference type="NCBI Taxonomy" id="84035"/>
    <lineage>
        <taxon>Bacteria</taxon>
        <taxon>Bacillati</taxon>
        <taxon>Bacillota</taxon>
        <taxon>Negativicutes</taxon>
        <taxon>Selenomonadales</taxon>
        <taxon>Selenomonadaceae</taxon>
        <taxon>Propionispira</taxon>
    </lineage>
</organism>
<evidence type="ECO:0008006" key="3">
    <source>
        <dbReference type="Google" id="ProtNLM"/>
    </source>
</evidence>
<dbReference type="STRING" id="84035.SAMN05660742_12241"/>
<evidence type="ECO:0000313" key="2">
    <source>
        <dbReference type="Proteomes" id="UP000199662"/>
    </source>
</evidence>
<accession>A0A1H7CHX0</accession>
<keyword evidence="2" id="KW-1185">Reference proteome</keyword>
<sequence length="231" mass="27233">MNYIWDTAIKAVRQGIKREDITFSFGSSYSPYMELAFDNLNTTQLTAPLRVEMNPYYRFCDIFQKFLDINFIGHEELRAVLFDLIIHHLLFLDCQQGLNKREYYGNFIRNDIENGVFGQEIKESIPAFTIDEFELIIDNILTLYSTQASIQLFKQVVCSIFTDSIIYYRSEDTPEMLIYLGTDETQISWQKISTLLALFLPLGFKYRMYWRDHFGLIGYESTMSVNHIVIY</sequence>
<name>A0A1H7CHX0_9FIRM</name>